<protein>
    <submittedName>
        <fullName evidence="1">Uncharacterized protein</fullName>
    </submittedName>
</protein>
<dbReference type="Proteomes" id="UP001500221">
    <property type="component" value="Unassembled WGS sequence"/>
</dbReference>
<dbReference type="RefSeq" id="WP_345453539.1">
    <property type="nucleotide sequence ID" value="NZ_BAABKG010000001.1"/>
</dbReference>
<gene>
    <name evidence="1" type="ORF">GCM10023340_02270</name>
</gene>
<evidence type="ECO:0000313" key="1">
    <source>
        <dbReference type="EMBL" id="GAA5141103.1"/>
    </source>
</evidence>
<comment type="caution">
    <text evidence="1">The sequence shown here is derived from an EMBL/GenBank/DDBJ whole genome shotgun (WGS) entry which is preliminary data.</text>
</comment>
<evidence type="ECO:0000313" key="2">
    <source>
        <dbReference type="Proteomes" id="UP001500221"/>
    </source>
</evidence>
<proteinExistence type="predicted"/>
<organism evidence="1 2">
    <name type="scientific">Nocardioides marinquilinus</name>
    <dbReference type="NCBI Taxonomy" id="1210400"/>
    <lineage>
        <taxon>Bacteria</taxon>
        <taxon>Bacillati</taxon>
        <taxon>Actinomycetota</taxon>
        <taxon>Actinomycetes</taxon>
        <taxon>Propionibacteriales</taxon>
        <taxon>Nocardioidaceae</taxon>
        <taxon>Nocardioides</taxon>
    </lineage>
</organism>
<dbReference type="EMBL" id="BAABKG010000001">
    <property type="protein sequence ID" value="GAA5141103.1"/>
    <property type="molecule type" value="Genomic_DNA"/>
</dbReference>
<name>A0ABP9PBU3_9ACTN</name>
<keyword evidence="2" id="KW-1185">Reference proteome</keyword>
<sequence length="137" mass="15250">MWVLDPANSRELLDRLRPHSAHPDFDVIWCGEGWRALVSAWHANVVEAFPDYRWRSIRSARGVLVLEAKPRAAGATAAELARVREVCDRYARASATVCEWCGRPGSLRDGRLNRVTLCNTCSGDVATTSYPRARPSA</sequence>
<accession>A0ABP9PBU3</accession>
<reference evidence="2" key="1">
    <citation type="journal article" date="2019" name="Int. J. Syst. Evol. Microbiol.">
        <title>The Global Catalogue of Microorganisms (GCM) 10K type strain sequencing project: providing services to taxonomists for standard genome sequencing and annotation.</title>
        <authorList>
            <consortium name="The Broad Institute Genomics Platform"/>
            <consortium name="The Broad Institute Genome Sequencing Center for Infectious Disease"/>
            <person name="Wu L."/>
            <person name="Ma J."/>
        </authorList>
    </citation>
    <scope>NUCLEOTIDE SEQUENCE [LARGE SCALE GENOMIC DNA]</scope>
    <source>
        <strain evidence="2">JCM 18459</strain>
    </source>
</reference>